<dbReference type="AlphaFoldDB" id="A0A1R3GA11"/>
<dbReference type="EMBL" id="AWUE01023141">
    <property type="protein sequence ID" value="OMO54850.1"/>
    <property type="molecule type" value="Genomic_DNA"/>
</dbReference>
<proteinExistence type="predicted"/>
<dbReference type="Proteomes" id="UP000187203">
    <property type="component" value="Unassembled WGS sequence"/>
</dbReference>
<evidence type="ECO:0000313" key="1">
    <source>
        <dbReference type="EMBL" id="OMO54850.1"/>
    </source>
</evidence>
<organism evidence="1 2">
    <name type="scientific">Corchorus olitorius</name>
    <dbReference type="NCBI Taxonomy" id="93759"/>
    <lineage>
        <taxon>Eukaryota</taxon>
        <taxon>Viridiplantae</taxon>
        <taxon>Streptophyta</taxon>
        <taxon>Embryophyta</taxon>
        <taxon>Tracheophyta</taxon>
        <taxon>Spermatophyta</taxon>
        <taxon>Magnoliopsida</taxon>
        <taxon>eudicotyledons</taxon>
        <taxon>Gunneridae</taxon>
        <taxon>Pentapetalae</taxon>
        <taxon>rosids</taxon>
        <taxon>malvids</taxon>
        <taxon>Malvales</taxon>
        <taxon>Malvaceae</taxon>
        <taxon>Grewioideae</taxon>
        <taxon>Apeibeae</taxon>
        <taxon>Corchorus</taxon>
    </lineage>
</organism>
<sequence>MSSFFCALPCGKVSVWSVKGKIVVGRGCRENVAGRDVSRVRRV</sequence>
<accession>A0A1R3GA11</accession>
<name>A0A1R3GA11_9ROSI</name>
<reference evidence="2" key="1">
    <citation type="submission" date="2013-09" db="EMBL/GenBank/DDBJ databases">
        <title>Corchorus olitorius genome sequencing.</title>
        <authorList>
            <person name="Alam M."/>
            <person name="Haque M.S."/>
            <person name="Islam M.S."/>
            <person name="Emdad E.M."/>
            <person name="Islam M.M."/>
            <person name="Ahmed B."/>
            <person name="Halim A."/>
            <person name="Hossen Q.M.M."/>
            <person name="Hossain M.Z."/>
            <person name="Ahmed R."/>
            <person name="Khan M.M."/>
            <person name="Islam R."/>
            <person name="Rashid M.M."/>
            <person name="Khan S.A."/>
            <person name="Rahman M.S."/>
            <person name="Alam M."/>
            <person name="Yahiya A.S."/>
            <person name="Khan M.S."/>
            <person name="Azam M.S."/>
            <person name="Haque T."/>
            <person name="Lashkar M.Z.H."/>
            <person name="Akhand A.I."/>
            <person name="Morshed G."/>
            <person name="Roy S."/>
            <person name="Uddin K.S."/>
            <person name="Rabeya T."/>
            <person name="Hossain A.S."/>
            <person name="Chowdhury A."/>
            <person name="Snigdha A.R."/>
            <person name="Mortoza M.S."/>
            <person name="Matin S.A."/>
            <person name="Hoque S.M.E."/>
            <person name="Islam M.K."/>
            <person name="Roy D.K."/>
            <person name="Haider R."/>
            <person name="Moosa M.M."/>
            <person name="Elias S.M."/>
            <person name="Hasan A.M."/>
            <person name="Jahan S."/>
            <person name="Shafiuddin M."/>
            <person name="Mahmood N."/>
            <person name="Shommy N.S."/>
        </authorList>
    </citation>
    <scope>NUCLEOTIDE SEQUENCE [LARGE SCALE GENOMIC DNA]</scope>
    <source>
        <strain evidence="2">cv. O-4</strain>
    </source>
</reference>
<gene>
    <name evidence="1" type="ORF">COLO4_36329</name>
</gene>
<keyword evidence="2" id="KW-1185">Reference proteome</keyword>
<evidence type="ECO:0000313" key="2">
    <source>
        <dbReference type="Proteomes" id="UP000187203"/>
    </source>
</evidence>
<comment type="caution">
    <text evidence="1">The sequence shown here is derived from an EMBL/GenBank/DDBJ whole genome shotgun (WGS) entry which is preliminary data.</text>
</comment>
<protein>
    <submittedName>
        <fullName evidence="1">Uncharacterized protein</fullName>
    </submittedName>
</protein>